<dbReference type="PANTHER" id="PTHR35104:SF6">
    <property type="entry name" value="PROTEIN, PUTATIVE-RELATED"/>
    <property type="match status" value="1"/>
</dbReference>
<dbReference type="PANTHER" id="PTHR35104">
    <property type="entry name" value="OS03G0807000 PROTEIN"/>
    <property type="match status" value="1"/>
</dbReference>
<protein>
    <submittedName>
        <fullName evidence="2">Uncharacterized protein</fullName>
    </submittedName>
</protein>
<evidence type="ECO:0000256" key="1">
    <source>
        <dbReference type="SAM" id="MobiDB-lite"/>
    </source>
</evidence>
<evidence type="ECO:0000313" key="3">
    <source>
        <dbReference type="Proteomes" id="UP001345219"/>
    </source>
</evidence>
<evidence type="ECO:0000313" key="2">
    <source>
        <dbReference type="EMBL" id="KAK4760508.1"/>
    </source>
</evidence>
<accession>A0AAN7K9S6</accession>
<name>A0AAN7K9S6_9MYRT</name>
<reference evidence="2 3" key="1">
    <citation type="journal article" date="2023" name="Hortic Res">
        <title>Pangenome of water caltrop reveals structural variations and asymmetric subgenome divergence after allopolyploidization.</title>
        <authorList>
            <person name="Zhang X."/>
            <person name="Chen Y."/>
            <person name="Wang L."/>
            <person name="Yuan Y."/>
            <person name="Fang M."/>
            <person name="Shi L."/>
            <person name="Lu R."/>
            <person name="Comes H.P."/>
            <person name="Ma Y."/>
            <person name="Chen Y."/>
            <person name="Huang G."/>
            <person name="Zhou Y."/>
            <person name="Zheng Z."/>
            <person name="Qiu Y."/>
        </authorList>
    </citation>
    <scope>NUCLEOTIDE SEQUENCE [LARGE SCALE GENOMIC DNA]</scope>
    <source>
        <tissue evidence="2">Roots</tissue>
    </source>
</reference>
<gene>
    <name evidence="2" type="ORF">SAY87_005401</name>
</gene>
<feature type="region of interest" description="Disordered" evidence="1">
    <location>
        <begin position="70"/>
        <end position="103"/>
    </location>
</feature>
<organism evidence="2 3">
    <name type="scientific">Trapa incisa</name>
    <dbReference type="NCBI Taxonomy" id="236973"/>
    <lineage>
        <taxon>Eukaryota</taxon>
        <taxon>Viridiplantae</taxon>
        <taxon>Streptophyta</taxon>
        <taxon>Embryophyta</taxon>
        <taxon>Tracheophyta</taxon>
        <taxon>Spermatophyta</taxon>
        <taxon>Magnoliopsida</taxon>
        <taxon>eudicotyledons</taxon>
        <taxon>Gunneridae</taxon>
        <taxon>Pentapetalae</taxon>
        <taxon>rosids</taxon>
        <taxon>malvids</taxon>
        <taxon>Myrtales</taxon>
        <taxon>Lythraceae</taxon>
        <taxon>Trapa</taxon>
    </lineage>
</organism>
<proteinExistence type="predicted"/>
<dbReference type="EMBL" id="JAXIOK010000010">
    <property type="protein sequence ID" value="KAK4760508.1"/>
    <property type="molecule type" value="Genomic_DNA"/>
</dbReference>
<dbReference type="Proteomes" id="UP001345219">
    <property type="component" value="Chromosome 5"/>
</dbReference>
<comment type="caution">
    <text evidence="2">The sequence shown here is derived from an EMBL/GenBank/DDBJ whole genome shotgun (WGS) entry which is preliminary data.</text>
</comment>
<keyword evidence="3" id="KW-1185">Reference proteome</keyword>
<sequence>MVFNSGLLIKVVEASADICQFMARVQEQDRLGAHQVVDLMCCLPLHRLGRLILCFWTYLCVSAPDSYYYSSSYSDSDGDPAGDEGGSSTTVDYVDFDHDSHSD</sequence>
<dbReference type="AlphaFoldDB" id="A0AAN7K9S6"/>